<evidence type="ECO:0000256" key="6">
    <source>
        <dbReference type="ARBA" id="ARBA00023125"/>
    </source>
</evidence>
<dbReference type="PROSITE" id="PS00041">
    <property type="entry name" value="HTH_ARAC_FAMILY_1"/>
    <property type="match status" value="1"/>
</dbReference>
<proteinExistence type="predicted"/>
<keyword evidence="6" id="KW-0238">DNA-binding</keyword>
<evidence type="ECO:0000313" key="12">
    <source>
        <dbReference type="Proteomes" id="UP000674938"/>
    </source>
</evidence>
<dbReference type="Gene3D" id="1.10.10.60">
    <property type="entry name" value="Homeodomain-like"/>
    <property type="match status" value="2"/>
</dbReference>
<name>A0A940STD5_9ENTE</name>
<evidence type="ECO:0000259" key="9">
    <source>
        <dbReference type="PROSITE" id="PS01124"/>
    </source>
</evidence>
<keyword evidence="3 8" id="KW-0597">Phosphoprotein</keyword>
<protein>
    <submittedName>
        <fullName evidence="11">Response regulator</fullName>
    </submittedName>
</protein>
<evidence type="ECO:0000256" key="5">
    <source>
        <dbReference type="ARBA" id="ARBA00023015"/>
    </source>
</evidence>
<dbReference type="Pfam" id="PF00072">
    <property type="entry name" value="Response_reg"/>
    <property type="match status" value="1"/>
</dbReference>
<sequence length="496" mass="57366">MQTIMIIDDEPVVREGLEVLIDWHGLDCQIIATADNGAAGLQDILRLKPDIVLTDIKMPYLSGLEMAAEVKKTHPEIEFVLLSGYSEFSYAQEAIKIGTFSYLLKPVEELEIIETIEKLVMKIKQRKEVQVTVETYQTMDKRYLLKELIINQKMANSLEPLLKQAPFALIQLPTLETNVEGYRAYLSERGGQGEVLEFSHGSNGYLFLTQVTKPEIDLADDWFWENELEDGVVIISQIRNHTAKLYEDIQANEQKQFLFKERVLTSERLGIAKKGASKESLSAIQQRLLEELTAATHVEEEWHMASLSHYFQRKQYSETQTKVELSKFTLSLFQELEERLNDPLADEHKETILEDIMKSQSLVALLRLLKHEFSRLHQVYLTDVDNQNIVQKMIHYTSKNYGADLNLQFLATTFNYNSSYLGKKFTAEVGVSYSKYLDQIRIREAKNLLKKSNLMIYEVAEKVGYNNIDYFHKKFKTLTQVSPNEYRKKQNQEVCS</sequence>
<dbReference type="Proteomes" id="UP000674938">
    <property type="component" value="Unassembled WGS sequence"/>
</dbReference>
<evidence type="ECO:0000256" key="8">
    <source>
        <dbReference type="PROSITE-ProRule" id="PRU00169"/>
    </source>
</evidence>
<dbReference type="PANTHER" id="PTHR42713">
    <property type="entry name" value="HISTIDINE KINASE-RELATED"/>
    <property type="match status" value="1"/>
</dbReference>
<accession>A0A940STD5</accession>
<dbReference type="InterPro" id="IPR018060">
    <property type="entry name" value="HTH_AraC"/>
</dbReference>
<dbReference type="PANTHER" id="PTHR42713:SF3">
    <property type="entry name" value="TRANSCRIPTIONAL REGULATORY PROTEIN HPTR"/>
    <property type="match status" value="1"/>
</dbReference>
<dbReference type="SMART" id="SM00342">
    <property type="entry name" value="HTH_ARAC"/>
    <property type="match status" value="1"/>
</dbReference>
<evidence type="ECO:0000313" key="11">
    <source>
        <dbReference type="EMBL" id="MBP1039554.1"/>
    </source>
</evidence>
<evidence type="ECO:0000256" key="1">
    <source>
        <dbReference type="ARBA" id="ARBA00004496"/>
    </source>
</evidence>
<keyword evidence="7" id="KW-0804">Transcription</keyword>
<dbReference type="GO" id="GO:0043565">
    <property type="term" value="F:sequence-specific DNA binding"/>
    <property type="evidence" value="ECO:0007669"/>
    <property type="project" value="InterPro"/>
</dbReference>
<dbReference type="InterPro" id="IPR051552">
    <property type="entry name" value="HptR"/>
</dbReference>
<dbReference type="InterPro" id="IPR011006">
    <property type="entry name" value="CheY-like_superfamily"/>
</dbReference>
<dbReference type="RefSeq" id="WP_209524456.1">
    <property type="nucleotide sequence ID" value="NZ_JAEEGA010000001.1"/>
</dbReference>
<dbReference type="GO" id="GO:0003700">
    <property type="term" value="F:DNA-binding transcription factor activity"/>
    <property type="evidence" value="ECO:0007669"/>
    <property type="project" value="InterPro"/>
</dbReference>
<evidence type="ECO:0000259" key="10">
    <source>
        <dbReference type="PROSITE" id="PS50110"/>
    </source>
</evidence>
<dbReference type="Gene3D" id="3.40.50.2300">
    <property type="match status" value="1"/>
</dbReference>
<comment type="subcellular location">
    <subcellularLocation>
        <location evidence="1">Cytoplasm</location>
    </subcellularLocation>
</comment>
<dbReference type="AlphaFoldDB" id="A0A940STD5"/>
<evidence type="ECO:0000256" key="4">
    <source>
        <dbReference type="ARBA" id="ARBA00023012"/>
    </source>
</evidence>
<gene>
    <name evidence="11" type="ORF">I6N95_00900</name>
</gene>
<dbReference type="InterPro" id="IPR001789">
    <property type="entry name" value="Sig_transdc_resp-reg_receiver"/>
</dbReference>
<dbReference type="SUPFAM" id="SSF46689">
    <property type="entry name" value="Homeodomain-like"/>
    <property type="match status" value="1"/>
</dbReference>
<comment type="caution">
    <text evidence="11">The sequence shown here is derived from an EMBL/GenBank/DDBJ whole genome shotgun (WGS) entry which is preliminary data.</text>
</comment>
<dbReference type="InterPro" id="IPR018062">
    <property type="entry name" value="HTH_AraC-typ_CS"/>
</dbReference>
<organism evidence="11 12">
    <name type="scientific">Vagococcus allomyrinae</name>
    <dbReference type="NCBI Taxonomy" id="2794353"/>
    <lineage>
        <taxon>Bacteria</taxon>
        <taxon>Bacillati</taxon>
        <taxon>Bacillota</taxon>
        <taxon>Bacilli</taxon>
        <taxon>Lactobacillales</taxon>
        <taxon>Enterococcaceae</taxon>
        <taxon>Vagococcus</taxon>
    </lineage>
</organism>
<dbReference type="SMART" id="SM00448">
    <property type="entry name" value="REC"/>
    <property type="match status" value="1"/>
</dbReference>
<evidence type="ECO:0000256" key="7">
    <source>
        <dbReference type="ARBA" id="ARBA00023163"/>
    </source>
</evidence>
<dbReference type="PROSITE" id="PS01124">
    <property type="entry name" value="HTH_ARAC_FAMILY_2"/>
    <property type="match status" value="1"/>
</dbReference>
<feature type="domain" description="Response regulatory" evidence="10">
    <location>
        <begin position="3"/>
        <end position="120"/>
    </location>
</feature>
<dbReference type="InterPro" id="IPR009057">
    <property type="entry name" value="Homeodomain-like_sf"/>
</dbReference>
<evidence type="ECO:0000256" key="3">
    <source>
        <dbReference type="ARBA" id="ARBA00022553"/>
    </source>
</evidence>
<keyword evidence="5" id="KW-0805">Transcription regulation</keyword>
<feature type="modified residue" description="4-aspartylphosphate" evidence="8">
    <location>
        <position position="55"/>
    </location>
</feature>
<evidence type="ECO:0000256" key="2">
    <source>
        <dbReference type="ARBA" id="ARBA00022490"/>
    </source>
</evidence>
<dbReference type="SUPFAM" id="SSF52172">
    <property type="entry name" value="CheY-like"/>
    <property type="match status" value="1"/>
</dbReference>
<feature type="domain" description="HTH araC/xylS-type" evidence="9">
    <location>
        <begin position="391"/>
        <end position="489"/>
    </location>
</feature>
<dbReference type="PROSITE" id="PS50110">
    <property type="entry name" value="RESPONSE_REGULATORY"/>
    <property type="match status" value="1"/>
</dbReference>
<dbReference type="CDD" id="cd17536">
    <property type="entry name" value="REC_YesN-like"/>
    <property type="match status" value="1"/>
</dbReference>
<dbReference type="GO" id="GO:0005737">
    <property type="term" value="C:cytoplasm"/>
    <property type="evidence" value="ECO:0007669"/>
    <property type="project" value="UniProtKB-SubCell"/>
</dbReference>
<dbReference type="GO" id="GO:0000160">
    <property type="term" value="P:phosphorelay signal transduction system"/>
    <property type="evidence" value="ECO:0007669"/>
    <property type="project" value="UniProtKB-KW"/>
</dbReference>
<keyword evidence="12" id="KW-1185">Reference proteome</keyword>
<keyword evidence="2" id="KW-0963">Cytoplasm</keyword>
<dbReference type="Pfam" id="PF12833">
    <property type="entry name" value="HTH_18"/>
    <property type="match status" value="1"/>
</dbReference>
<reference evidence="11" key="1">
    <citation type="submission" date="2020-12" db="EMBL/GenBank/DDBJ databases">
        <title>Vagococcus allomyrinae sp. nov. and Enterococcus lavae sp. nov., isolated from the larvae of Allomyrina dichotoma.</title>
        <authorList>
            <person name="Lee S.D."/>
        </authorList>
    </citation>
    <scope>NUCLEOTIDE SEQUENCE</scope>
    <source>
        <strain evidence="11">BWB3-3</strain>
    </source>
</reference>
<dbReference type="EMBL" id="JAEEGA010000001">
    <property type="protein sequence ID" value="MBP1039554.1"/>
    <property type="molecule type" value="Genomic_DNA"/>
</dbReference>
<keyword evidence="4" id="KW-0902">Two-component regulatory system</keyword>